<proteinExistence type="predicted"/>
<accession>A0ACB7TIZ5</accession>
<keyword evidence="2" id="KW-1185">Reference proteome</keyword>
<comment type="caution">
    <text evidence="1">The sequence shown here is derived from an EMBL/GenBank/DDBJ whole genome shotgun (WGS) entry which is preliminary data.</text>
</comment>
<reference evidence="1" key="1">
    <citation type="submission" date="2020-05" db="EMBL/GenBank/DDBJ databases">
        <title>Large-scale comparative analyses of tick genomes elucidate their genetic diversity and vector capacities.</title>
        <authorList>
            <person name="Jia N."/>
            <person name="Wang J."/>
            <person name="Shi W."/>
            <person name="Du L."/>
            <person name="Sun Y."/>
            <person name="Zhan W."/>
            <person name="Jiang J."/>
            <person name="Wang Q."/>
            <person name="Zhang B."/>
            <person name="Ji P."/>
            <person name="Sakyi L.B."/>
            <person name="Cui X."/>
            <person name="Yuan T."/>
            <person name="Jiang B."/>
            <person name="Yang W."/>
            <person name="Lam T.T.-Y."/>
            <person name="Chang Q."/>
            <person name="Ding S."/>
            <person name="Wang X."/>
            <person name="Zhu J."/>
            <person name="Ruan X."/>
            <person name="Zhao L."/>
            <person name="Wei J."/>
            <person name="Que T."/>
            <person name="Du C."/>
            <person name="Cheng J."/>
            <person name="Dai P."/>
            <person name="Han X."/>
            <person name="Huang E."/>
            <person name="Gao Y."/>
            <person name="Liu J."/>
            <person name="Shao H."/>
            <person name="Ye R."/>
            <person name="Li L."/>
            <person name="Wei W."/>
            <person name="Wang X."/>
            <person name="Wang C."/>
            <person name="Yang T."/>
            <person name="Huo Q."/>
            <person name="Li W."/>
            <person name="Guo W."/>
            <person name="Chen H."/>
            <person name="Zhou L."/>
            <person name="Ni X."/>
            <person name="Tian J."/>
            <person name="Zhou Y."/>
            <person name="Sheng Y."/>
            <person name="Liu T."/>
            <person name="Pan Y."/>
            <person name="Xia L."/>
            <person name="Li J."/>
            <person name="Zhao F."/>
            <person name="Cao W."/>
        </authorList>
    </citation>
    <scope>NUCLEOTIDE SEQUENCE</scope>
    <source>
        <strain evidence="1">Hyas-2018</strain>
    </source>
</reference>
<name>A0ACB7TIZ5_HYAAI</name>
<protein>
    <submittedName>
        <fullName evidence="1">Uncharacterized protein</fullName>
    </submittedName>
</protein>
<gene>
    <name evidence="1" type="ORF">HPB50_019598</name>
</gene>
<evidence type="ECO:0000313" key="1">
    <source>
        <dbReference type="EMBL" id="KAH6947522.1"/>
    </source>
</evidence>
<dbReference type="Proteomes" id="UP000821845">
    <property type="component" value="Chromosome 1"/>
</dbReference>
<evidence type="ECO:0000313" key="2">
    <source>
        <dbReference type="Proteomes" id="UP000821845"/>
    </source>
</evidence>
<dbReference type="EMBL" id="CM023481">
    <property type="protein sequence ID" value="KAH6947522.1"/>
    <property type="molecule type" value="Genomic_DNA"/>
</dbReference>
<sequence>MGKGVPGRAGGQHGRDEGGKVPLLPARAGGDCGAALLGDGVFKLESADEATDSPLAERRVLKRSDKGGYMYYHIEKCMESLEPKTPSWTENDLLVLITEYWKRKDILRAKASESVTNLQKRECWIEITDVVNARCFTPHTKKTMDQLKRKWEKTIMLAKKAALNIQKRSGNLSDLAPAYQLALSIVCEDFPVSLECANGLAAADVPSLAEPPNAGGYIDEVSSMVITELEEESSGDGPPIAKCDKTPPVKAEMLSEAAECAPHSLGSRAFQPVLSGSSTQDGATDGIHQPHQDATAEFVSNFRKRKWEQDLVELQKEKVRRQIQYHKVQHELQMSVLRSQMEFWEMKKSKLAAEIRQGGIPTLPPMVPTTDPSTT</sequence>
<organism evidence="1 2">
    <name type="scientific">Hyalomma asiaticum</name>
    <name type="common">Tick</name>
    <dbReference type="NCBI Taxonomy" id="266040"/>
    <lineage>
        <taxon>Eukaryota</taxon>
        <taxon>Metazoa</taxon>
        <taxon>Ecdysozoa</taxon>
        <taxon>Arthropoda</taxon>
        <taxon>Chelicerata</taxon>
        <taxon>Arachnida</taxon>
        <taxon>Acari</taxon>
        <taxon>Parasitiformes</taxon>
        <taxon>Ixodida</taxon>
        <taxon>Ixodoidea</taxon>
        <taxon>Ixodidae</taxon>
        <taxon>Hyalomminae</taxon>
        <taxon>Hyalomma</taxon>
    </lineage>
</organism>